<sequence length="178" mass="19982">MHACSHPLSFTFSGMSTLRPDGTVSNACKRHIRREFRELPKQTVAYDPLDMSRRDKDKRLRKAQRIYKVKATREAEMLRRSSMLVQTGGVDGGNVGFDDSLDGLEDEGSVSSMASYVEPELNQTQQTAASHVIQHRSTGVQENERLKKPFSEASLFTALLESQVGGSGKDRWDLDEMM</sequence>
<comment type="caution">
    <text evidence="1">The sequence shown here is derived from an EMBL/GenBank/DDBJ whole genome shotgun (WGS) entry which is preliminary data.</text>
</comment>
<protein>
    <submittedName>
        <fullName evidence="1">Uncharacterized protein</fullName>
    </submittedName>
</protein>
<reference evidence="2" key="1">
    <citation type="journal article" date="2023" name="Commun. Biol.">
        <title>Genome analysis of Parmales, the sister group of diatoms, reveals the evolutionary specialization of diatoms from phago-mixotrophs to photoautotrophs.</title>
        <authorList>
            <person name="Ban H."/>
            <person name="Sato S."/>
            <person name="Yoshikawa S."/>
            <person name="Yamada K."/>
            <person name="Nakamura Y."/>
            <person name="Ichinomiya M."/>
            <person name="Sato N."/>
            <person name="Blanc-Mathieu R."/>
            <person name="Endo H."/>
            <person name="Kuwata A."/>
            <person name="Ogata H."/>
        </authorList>
    </citation>
    <scope>NUCLEOTIDE SEQUENCE [LARGE SCALE GENOMIC DNA]</scope>
</reference>
<evidence type="ECO:0000313" key="1">
    <source>
        <dbReference type="EMBL" id="GMH74644.1"/>
    </source>
</evidence>
<name>A0A9W7EAV6_9STRA</name>
<proteinExistence type="predicted"/>
<evidence type="ECO:0000313" key="2">
    <source>
        <dbReference type="Proteomes" id="UP001162640"/>
    </source>
</evidence>
<gene>
    <name evidence="1" type="ORF">TL16_g06517</name>
</gene>
<dbReference type="Proteomes" id="UP001162640">
    <property type="component" value="Unassembled WGS sequence"/>
</dbReference>
<dbReference type="AlphaFoldDB" id="A0A9W7EAV6"/>
<dbReference type="EMBL" id="BLQM01000198">
    <property type="protein sequence ID" value="GMH74644.1"/>
    <property type="molecule type" value="Genomic_DNA"/>
</dbReference>
<accession>A0A9W7EAV6</accession>
<organism evidence="1 2">
    <name type="scientific">Triparma laevis f. inornata</name>
    <dbReference type="NCBI Taxonomy" id="1714386"/>
    <lineage>
        <taxon>Eukaryota</taxon>
        <taxon>Sar</taxon>
        <taxon>Stramenopiles</taxon>
        <taxon>Ochrophyta</taxon>
        <taxon>Bolidophyceae</taxon>
        <taxon>Parmales</taxon>
        <taxon>Triparmaceae</taxon>
        <taxon>Triparma</taxon>
    </lineage>
</organism>